<dbReference type="KEGG" id="ccos:Pan44_35320"/>
<gene>
    <name evidence="2" type="ORF">Pan44_35320</name>
</gene>
<organism evidence="2 3">
    <name type="scientific">Caulifigura coniformis</name>
    <dbReference type="NCBI Taxonomy" id="2527983"/>
    <lineage>
        <taxon>Bacteria</taxon>
        <taxon>Pseudomonadati</taxon>
        <taxon>Planctomycetota</taxon>
        <taxon>Planctomycetia</taxon>
        <taxon>Planctomycetales</taxon>
        <taxon>Planctomycetaceae</taxon>
        <taxon>Caulifigura</taxon>
    </lineage>
</organism>
<accession>A0A517SH80</accession>
<evidence type="ECO:0000259" key="1">
    <source>
        <dbReference type="Pfam" id="PF19263"/>
    </source>
</evidence>
<dbReference type="InParanoid" id="A0A517SH80"/>
<name>A0A517SH80_9PLAN</name>
<evidence type="ECO:0000313" key="2">
    <source>
        <dbReference type="EMBL" id="QDT55488.1"/>
    </source>
</evidence>
<evidence type="ECO:0000313" key="3">
    <source>
        <dbReference type="Proteomes" id="UP000315700"/>
    </source>
</evidence>
<proteinExistence type="predicted"/>
<feature type="domain" description="NrS-1 polymerase-like helicase" evidence="1">
    <location>
        <begin position="529"/>
        <end position="630"/>
    </location>
</feature>
<keyword evidence="3" id="KW-1185">Reference proteome</keyword>
<dbReference type="EMBL" id="CP036271">
    <property type="protein sequence ID" value="QDT55488.1"/>
    <property type="molecule type" value="Genomic_DNA"/>
</dbReference>
<sequence length="776" mass="87289">MDVLRNHPMAPWLSVFDCETTVFGAKEEQRARNVRHRMTRPELVELPDWEPELIGVTGFDPEGYSTFGGVDIDGLNHAAGLTPERIAEIIAALKPVKFVRVQRSKSGRGIHLLFRWHPDRRPRASTGSDHARNCERAIREIERQSGLKLIGGDADCFGQVLWIWSKNPAPNGFEVLQEETEFVPDELLELPARQPVPATNDVSTVDFDPQHSRLIDEWSQTNYAVITDTLTDGRRCVRLHTLALGVPTTSEGKDPRTPNAYGFPLPGGGFIFFRFGDVAEIEPWFRTKTGKTCLLIGADIEFAARMRLRSNKGVFLGTVREIAAVVPGMNTAGFEDRPGELDRDGDQWIVSVASRKEEPLPPGWVKQGYKALFFVDAPVEELSEQIYAVVEEATADGAEMGDFMRMVDGEPRYFNERQLENDLDREGKSRDQIAVMKRSAVVLQKRVAHLRPSRIEGKWLNIGARYIVTPQAGEHPTWTMLDEHVGQTVTPHLPPWCLEHGIRTGGDWMRLWRCVAFQRPDRPTPFVTLVSKLQGTGKTTYVNALKLLVTGGIAGATGMLRKNSQFNSHVMRSWLAIIVESDISRDGTYDLLKPLISDDDAECEAKFKTATVAQNFCHFVQTVNHLRYCPLGEPGDTRIAVVRVPPIQNEIDRDELKRRLQAEAPAYLHTLLNTTLPPPAGRLWLPIPNTPERQLLIDMRTAPLERFLAEKVDEIPHNRIPAGEFVDRYQTWFLEVMGKGTAPGKQEVLADLRSFDTTLKYVGDHHGAYVVNGAWK</sequence>
<dbReference type="Proteomes" id="UP000315700">
    <property type="component" value="Chromosome"/>
</dbReference>
<dbReference type="Pfam" id="PF19263">
    <property type="entry name" value="DUF5906"/>
    <property type="match status" value="1"/>
</dbReference>
<dbReference type="InterPro" id="IPR045455">
    <property type="entry name" value="NrS-1_pol-like_helicase"/>
</dbReference>
<dbReference type="AlphaFoldDB" id="A0A517SH80"/>
<protein>
    <recommendedName>
        <fullName evidence="1">NrS-1 polymerase-like helicase domain-containing protein</fullName>
    </recommendedName>
</protein>
<reference evidence="2 3" key="1">
    <citation type="submission" date="2019-02" db="EMBL/GenBank/DDBJ databases">
        <title>Deep-cultivation of Planctomycetes and their phenomic and genomic characterization uncovers novel biology.</title>
        <authorList>
            <person name="Wiegand S."/>
            <person name="Jogler M."/>
            <person name="Boedeker C."/>
            <person name="Pinto D."/>
            <person name="Vollmers J."/>
            <person name="Rivas-Marin E."/>
            <person name="Kohn T."/>
            <person name="Peeters S.H."/>
            <person name="Heuer A."/>
            <person name="Rast P."/>
            <person name="Oberbeckmann S."/>
            <person name="Bunk B."/>
            <person name="Jeske O."/>
            <person name="Meyerdierks A."/>
            <person name="Storesund J.E."/>
            <person name="Kallscheuer N."/>
            <person name="Luecker S."/>
            <person name="Lage O.M."/>
            <person name="Pohl T."/>
            <person name="Merkel B.J."/>
            <person name="Hornburger P."/>
            <person name="Mueller R.-W."/>
            <person name="Bruemmer F."/>
            <person name="Labrenz M."/>
            <person name="Spormann A.M."/>
            <person name="Op den Camp H."/>
            <person name="Overmann J."/>
            <person name="Amann R."/>
            <person name="Jetten M.S.M."/>
            <person name="Mascher T."/>
            <person name="Medema M.H."/>
            <person name="Devos D.P."/>
            <person name="Kaster A.-K."/>
            <person name="Ovreas L."/>
            <person name="Rohde M."/>
            <person name="Galperin M.Y."/>
            <person name="Jogler C."/>
        </authorList>
    </citation>
    <scope>NUCLEOTIDE SEQUENCE [LARGE SCALE GENOMIC DNA]</scope>
    <source>
        <strain evidence="2 3">Pan44</strain>
    </source>
</reference>